<feature type="domain" description="Lipoyl-binding" evidence="6">
    <location>
        <begin position="2"/>
        <end position="77"/>
    </location>
</feature>
<evidence type="ECO:0000256" key="5">
    <source>
        <dbReference type="ARBA" id="ARBA00023315"/>
    </source>
</evidence>
<evidence type="ECO:0000256" key="2">
    <source>
        <dbReference type="ARBA" id="ARBA00011484"/>
    </source>
</evidence>
<name>A0ABX2IVV7_9RHOB</name>
<keyword evidence="3" id="KW-0808">Transferase</keyword>
<keyword evidence="5" id="KW-0012">Acyltransferase</keyword>
<dbReference type="PANTHER" id="PTHR43178:SF5">
    <property type="entry name" value="LIPOAMIDE ACYLTRANSFERASE COMPONENT OF BRANCHED-CHAIN ALPHA-KETO ACID DEHYDROGENASE COMPLEX, MITOCHONDRIAL"/>
    <property type="match status" value="1"/>
</dbReference>
<gene>
    <name evidence="7" type="ORF">HRQ87_17780</name>
</gene>
<comment type="subunit">
    <text evidence="2">Forms a 24-polypeptide structural core with octahedral symmetry.</text>
</comment>
<comment type="cofactor">
    <cofactor evidence="1">
        <name>(R)-lipoate</name>
        <dbReference type="ChEBI" id="CHEBI:83088"/>
    </cofactor>
</comment>
<evidence type="ECO:0000256" key="4">
    <source>
        <dbReference type="ARBA" id="ARBA00022823"/>
    </source>
</evidence>
<dbReference type="InterPro" id="IPR011053">
    <property type="entry name" value="Single_hybrid_motif"/>
</dbReference>
<organism evidence="7 8">
    <name type="scientific">Parasulfitobacter algicola</name>
    <dbReference type="NCBI Taxonomy" id="2614809"/>
    <lineage>
        <taxon>Bacteria</taxon>
        <taxon>Pseudomonadati</taxon>
        <taxon>Pseudomonadota</taxon>
        <taxon>Alphaproteobacteria</taxon>
        <taxon>Rhodobacterales</taxon>
        <taxon>Roseobacteraceae</taxon>
        <taxon>Parasulfitobacter</taxon>
    </lineage>
</organism>
<proteinExistence type="predicted"/>
<dbReference type="InterPro" id="IPR000089">
    <property type="entry name" value="Biotin_lipoyl"/>
</dbReference>
<dbReference type="InterPro" id="IPR003016">
    <property type="entry name" value="2-oxoA_DH_lipoyl-BS"/>
</dbReference>
<protein>
    <submittedName>
        <fullName evidence="7">Biotin-binding protein</fullName>
    </submittedName>
</protein>
<dbReference type="Gene3D" id="2.40.50.100">
    <property type="match status" value="1"/>
</dbReference>
<evidence type="ECO:0000256" key="1">
    <source>
        <dbReference type="ARBA" id="ARBA00001938"/>
    </source>
</evidence>
<accession>A0ABX2IVV7</accession>
<evidence type="ECO:0000259" key="6">
    <source>
        <dbReference type="PROSITE" id="PS50968"/>
    </source>
</evidence>
<reference evidence="7 8" key="1">
    <citation type="submission" date="2020-06" db="EMBL/GenBank/DDBJ databases">
        <title>Sulfitobacter algicola sp. nov., isolated from green algae.</title>
        <authorList>
            <person name="Wang C."/>
        </authorList>
    </citation>
    <scope>NUCLEOTIDE SEQUENCE [LARGE SCALE GENOMIC DNA]</scope>
    <source>
        <strain evidence="7 8">1151</strain>
    </source>
</reference>
<comment type="caution">
    <text evidence="7">The sequence shown here is derived from an EMBL/GenBank/DDBJ whole genome shotgun (WGS) entry which is preliminary data.</text>
</comment>
<dbReference type="InterPro" id="IPR050743">
    <property type="entry name" value="2-oxoacid_DH_E2_comp"/>
</dbReference>
<dbReference type="PANTHER" id="PTHR43178">
    <property type="entry name" value="DIHYDROLIPOAMIDE ACETYLTRANSFERASE COMPONENT OF PYRUVATE DEHYDROGENASE COMPLEX"/>
    <property type="match status" value="1"/>
</dbReference>
<dbReference type="SUPFAM" id="SSF51230">
    <property type="entry name" value="Single hybrid motif"/>
    <property type="match status" value="1"/>
</dbReference>
<dbReference type="Pfam" id="PF00364">
    <property type="entry name" value="Biotin_lipoyl"/>
    <property type="match status" value="1"/>
</dbReference>
<evidence type="ECO:0000256" key="3">
    <source>
        <dbReference type="ARBA" id="ARBA00022679"/>
    </source>
</evidence>
<sequence>MSVKIVVPQLGNEISEAEVTEWLKVVGDTVKAGDEIVTITTTKTAIEIEATVSGTLTEIMVPEGELVEVGAVLGLITE</sequence>
<dbReference type="Proteomes" id="UP000777935">
    <property type="component" value="Unassembled WGS sequence"/>
</dbReference>
<evidence type="ECO:0000313" key="8">
    <source>
        <dbReference type="Proteomes" id="UP000777935"/>
    </source>
</evidence>
<keyword evidence="4" id="KW-0450">Lipoyl</keyword>
<dbReference type="PROSITE" id="PS00189">
    <property type="entry name" value="LIPOYL"/>
    <property type="match status" value="1"/>
</dbReference>
<dbReference type="RefSeq" id="WP_174139794.1">
    <property type="nucleotide sequence ID" value="NZ_JABUFE010000015.1"/>
</dbReference>
<keyword evidence="8" id="KW-1185">Reference proteome</keyword>
<dbReference type="CDD" id="cd06849">
    <property type="entry name" value="lipoyl_domain"/>
    <property type="match status" value="1"/>
</dbReference>
<dbReference type="PROSITE" id="PS50968">
    <property type="entry name" value="BIOTINYL_LIPOYL"/>
    <property type="match status" value="1"/>
</dbReference>
<dbReference type="EMBL" id="JABUFE010000015">
    <property type="protein sequence ID" value="NSX56640.1"/>
    <property type="molecule type" value="Genomic_DNA"/>
</dbReference>
<evidence type="ECO:0000313" key="7">
    <source>
        <dbReference type="EMBL" id="NSX56640.1"/>
    </source>
</evidence>